<evidence type="ECO:0000259" key="3">
    <source>
        <dbReference type="Pfam" id="PF01370"/>
    </source>
</evidence>
<proteinExistence type="inferred from homology"/>
<accession>A0A1B8GD42</accession>
<dbReference type="EMBL" id="KV460250">
    <property type="protein sequence ID" value="OBT93743.1"/>
    <property type="molecule type" value="Genomic_DNA"/>
</dbReference>
<dbReference type="GeneID" id="28841505"/>
<sequence length="341" mass="36757">MPSTLLTGANSFLAAHVINSLIKAGHHVTGTVRRAAAGDAIFALHPEWKSHLDIVIVEDITNEASWDSIFEEKKGFNHVVHVAAPLLDNPANTDYDRDFLKPSVEGNLALLRSAKNNAPNLKSIVVTGSVNASTTGSPEELLAGPLTNSTWLPITQEQARAMNNPYISYCSGKKEGELAIWDFVKESAPKFSVTVLLPALIFGPPIEPLKGGVKGLHYSSNVIYSLFNGSNSTIPATTFPSYIDVRDLADAHVKALTEPKVANKRLTIGGNKMTYTALVHALAKVPALNGRLPTDSGEDQKVIPANIIAEEGNEALNMTFRSLEETMADTAKRILELEGQQ</sequence>
<dbReference type="SUPFAM" id="SSF51735">
    <property type="entry name" value="NAD(P)-binding Rossmann-fold domains"/>
    <property type="match status" value="1"/>
</dbReference>
<feature type="domain" description="NAD-dependent epimerase/dehydratase" evidence="3">
    <location>
        <begin position="5"/>
        <end position="266"/>
    </location>
</feature>
<reference evidence="4 5" key="1">
    <citation type="submission" date="2016-03" db="EMBL/GenBank/DDBJ databases">
        <title>Comparative genomics of Pseudogymnoascus destructans, the fungus causing white-nose syndrome of bats.</title>
        <authorList>
            <person name="Palmer J.M."/>
            <person name="Drees K.P."/>
            <person name="Foster J.T."/>
            <person name="Lindner D.L."/>
        </authorList>
    </citation>
    <scope>NUCLEOTIDE SEQUENCE [LARGE SCALE GENOMIC DNA]</scope>
    <source>
        <strain evidence="4 5">UAMH 10579</strain>
    </source>
</reference>
<dbReference type="InterPro" id="IPR036291">
    <property type="entry name" value="NAD(P)-bd_dom_sf"/>
</dbReference>
<dbReference type="Gene3D" id="3.40.50.720">
    <property type="entry name" value="NAD(P)-binding Rossmann-like Domain"/>
    <property type="match status" value="1"/>
</dbReference>
<comment type="similarity">
    <text evidence="2">Belongs to the NAD(P)-dependent epimerase/dehydratase family. Dihydroflavonol-4-reductase subfamily.</text>
</comment>
<keyword evidence="5" id="KW-1185">Reference proteome</keyword>
<evidence type="ECO:0000256" key="2">
    <source>
        <dbReference type="ARBA" id="ARBA00023445"/>
    </source>
</evidence>
<evidence type="ECO:0000256" key="1">
    <source>
        <dbReference type="ARBA" id="ARBA00023002"/>
    </source>
</evidence>
<organism evidence="4 5">
    <name type="scientific">Pseudogymnoascus verrucosus</name>
    <dbReference type="NCBI Taxonomy" id="342668"/>
    <lineage>
        <taxon>Eukaryota</taxon>
        <taxon>Fungi</taxon>
        <taxon>Dikarya</taxon>
        <taxon>Ascomycota</taxon>
        <taxon>Pezizomycotina</taxon>
        <taxon>Leotiomycetes</taxon>
        <taxon>Thelebolales</taxon>
        <taxon>Thelebolaceae</taxon>
        <taxon>Pseudogymnoascus</taxon>
    </lineage>
</organism>
<evidence type="ECO:0000313" key="5">
    <source>
        <dbReference type="Proteomes" id="UP000091956"/>
    </source>
</evidence>
<dbReference type="OrthoDB" id="2735536at2759"/>
<dbReference type="AlphaFoldDB" id="A0A1B8GD42"/>
<dbReference type="PANTHER" id="PTHR10366">
    <property type="entry name" value="NAD DEPENDENT EPIMERASE/DEHYDRATASE"/>
    <property type="match status" value="1"/>
</dbReference>
<dbReference type="Pfam" id="PF01370">
    <property type="entry name" value="Epimerase"/>
    <property type="match status" value="1"/>
</dbReference>
<keyword evidence="1" id="KW-0560">Oxidoreductase</keyword>
<dbReference type="Proteomes" id="UP000091956">
    <property type="component" value="Unassembled WGS sequence"/>
</dbReference>
<dbReference type="GO" id="GO:0016616">
    <property type="term" value="F:oxidoreductase activity, acting on the CH-OH group of donors, NAD or NADP as acceptor"/>
    <property type="evidence" value="ECO:0007669"/>
    <property type="project" value="TreeGrafter"/>
</dbReference>
<dbReference type="InterPro" id="IPR001509">
    <property type="entry name" value="Epimerase_deHydtase"/>
</dbReference>
<reference evidence="5" key="2">
    <citation type="journal article" date="2018" name="Nat. Commun.">
        <title>Extreme sensitivity to ultraviolet light in the fungal pathogen causing white-nose syndrome of bats.</title>
        <authorList>
            <person name="Palmer J.M."/>
            <person name="Drees K.P."/>
            <person name="Foster J.T."/>
            <person name="Lindner D.L."/>
        </authorList>
    </citation>
    <scope>NUCLEOTIDE SEQUENCE [LARGE SCALE GENOMIC DNA]</scope>
    <source>
        <strain evidence="5">UAMH 10579</strain>
    </source>
</reference>
<dbReference type="RefSeq" id="XP_018127476.1">
    <property type="nucleotide sequence ID" value="XM_018277547.2"/>
</dbReference>
<gene>
    <name evidence="4" type="ORF">VE01_08119</name>
</gene>
<dbReference type="InterPro" id="IPR050425">
    <property type="entry name" value="NAD(P)_dehydrat-like"/>
</dbReference>
<evidence type="ECO:0000313" key="4">
    <source>
        <dbReference type="EMBL" id="OBT93743.1"/>
    </source>
</evidence>
<dbReference type="STRING" id="342668.A0A1B8GD42"/>
<dbReference type="PANTHER" id="PTHR10366:SF814">
    <property type="entry name" value="NAD-DEPENDENT EPIMERASE_DEHYDRATASE DOMAIN-CONTAINING PROTEIN"/>
    <property type="match status" value="1"/>
</dbReference>
<protein>
    <recommendedName>
        <fullName evidence="3">NAD-dependent epimerase/dehydratase domain-containing protein</fullName>
    </recommendedName>
</protein>
<name>A0A1B8GD42_9PEZI</name>